<feature type="region of interest" description="Disordered" evidence="9">
    <location>
        <begin position="184"/>
        <end position="215"/>
    </location>
</feature>
<dbReference type="Gene3D" id="3.20.20.70">
    <property type="entry name" value="Aldolase class I"/>
    <property type="match status" value="2"/>
</dbReference>
<feature type="compositionally biased region" description="Low complexity" evidence="9">
    <location>
        <begin position="115"/>
        <end position="144"/>
    </location>
</feature>
<protein>
    <recommendedName>
        <fullName evidence="10">Radical SAM core domain-containing protein</fullName>
    </recommendedName>
</protein>
<feature type="domain" description="Radical SAM core" evidence="10">
    <location>
        <begin position="354"/>
        <end position="664"/>
    </location>
</feature>
<feature type="region of interest" description="Disordered" evidence="9">
    <location>
        <begin position="319"/>
        <end position="345"/>
    </location>
</feature>
<evidence type="ECO:0000256" key="8">
    <source>
        <dbReference type="ARBA" id="ARBA00023150"/>
    </source>
</evidence>
<keyword evidence="2" id="KW-0949">S-adenosyl-L-methionine</keyword>
<evidence type="ECO:0000256" key="5">
    <source>
        <dbReference type="ARBA" id="ARBA00023004"/>
    </source>
</evidence>
<feature type="region of interest" description="Disordered" evidence="9">
    <location>
        <begin position="382"/>
        <end position="420"/>
    </location>
</feature>
<dbReference type="CDD" id="cd21117">
    <property type="entry name" value="Twitch_MoaA"/>
    <property type="match status" value="1"/>
</dbReference>
<comment type="pathway">
    <text evidence="1">Cofactor biosynthesis; molybdopterin biosynthesis.</text>
</comment>
<dbReference type="GO" id="GO:0061798">
    <property type="term" value="F:GTP 3',8'-cyclase activity"/>
    <property type="evidence" value="ECO:0007669"/>
    <property type="project" value="TreeGrafter"/>
</dbReference>
<dbReference type="GO" id="GO:0046872">
    <property type="term" value="F:metal ion binding"/>
    <property type="evidence" value="ECO:0007669"/>
    <property type="project" value="UniProtKB-KW"/>
</dbReference>
<accession>A0A2A9MGV8</accession>
<dbReference type="GO" id="GO:0006777">
    <property type="term" value="P:Mo-molybdopterin cofactor biosynthetic process"/>
    <property type="evidence" value="ECO:0007669"/>
    <property type="project" value="UniProtKB-KW"/>
</dbReference>
<dbReference type="VEuPathDB" id="ToxoDB:BESB_066930"/>
<feature type="compositionally biased region" description="Low complexity" evidence="9">
    <location>
        <begin position="382"/>
        <end position="391"/>
    </location>
</feature>
<feature type="compositionally biased region" description="Pro residues" evidence="9">
    <location>
        <begin position="206"/>
        <end position="215"/>
    </location>
</feature>
<dbReference type="RefSeq" id="XP_029218669.1">
    <property type="nucleotide sequence ID" value="XM_029365086.1"/>
</dbReference>
<evidence type="ECO:0000256" key="6">
    <source>
        <dbReference type="ARBA" id="ARBA00023014"/>
    </source>
</evidence>
<evidence type="ECO:0000259" key="10">
    <source>
        <dbReference type="PROSITE" id="PS51918"/>
    </source>
</evidence>
<evidence type="ECO:0000256" key="7">
    <source>
        <dbReference type="ARBA" id="ARBA00023134"/>
    </source>
</evidence>
<name>A0A2A9MGV8_BESBE</name>
<dbReference type="SUPFAM" id="SSF102114">
    <property type="entry name" value="Radical SAM enzymes"/>
    <property type="match status" value="3"/>
</dbReference>
<keyword evidence="5" id="KW-0408">Iron</keyword>
<dbReference type="PROSITE" id="PS51918">
    <property type="entry name" value="RADICAL_SAM"/>
    <property type="match status" value="1"/>
</dbReference>
<feature type="compositionally biased region" description="Low complexity" evidence="9">
    <location>
        <begin position="191"/>
        <end position="205"/>
    </location>
</feature>
<keyword evidence="4" id="KW-0547">Nucleotide-binding</keyword>
<organism evidence="11 12">
    <name type="scientific">Besnoitia besnoiti</name>
    <name type="common">Apicomplexan protozoan</name>
    <dbReference type="NCBI Taxonomy" id="94643"/>
    <lineage>
        <taxon>Eukaryota</taxon>
        <taxon>Sar</taxon>
        <taxon>Alveolata</taxon>
        <taxon>Apicomplexa</taxon>
        <taxon>Conoidasida</taxon>
        <taxon>Coccidia</taxon>
        <taxon>Eucoccidiorida</taxon>
        <taxon>Eimeriorina</taxon>
        <taxon>Sarcocystidae</taxon>
        <taxon>Besnoitia</taxon>
    </lineage>
</organism>
<evidence type="ECO:0000256" key="4">
    <source>
        <dbReference type="ARBA" id="ARBA00022741"/>
    </source>
</evidence>
<comment type="caution">
    <text evidence="11">The sequence shown here is derived from an EMBL/GenBank/DDBJ whole genome shotgun (WGS) entry which is preliminary data.</text>
</comment>
<evidence type="ECO:0000256" key="1">
    <source>
        <dbReference type="ARBA" id="ARBA00005046"/>
    </source>
</evidence>
<dbReference type="STRING" id="94643.A0A2A9MGV8"/>
<keyword evidence="3" id="KW-0479">Metal-binding</keyword>
<proteinExistence type="predicted"/>
<dbReference type="InterPro" id="IPR058240">
    <property type="entry name" value="rSAM_sf"/>
</dbReference>
<dbReference type="CDD" id="cd01335">
    <property type="entry name" value="Radical_SAM"/>
    <property type="match status" value="1"/>
</dbReference>
<dbReference type="OrthoDB" id="429626at2759"/>
<dbReference type="InterPro" id="IPR007197">
    <property type="entry name" value="rSAM"/>
</dbReference>
<dbReference type="GO" id="GO:0061799">
    <property type="term" value="F:cyclic pyranopterin monophosphate synthase activity"/>
    <property type="evidence" value="ECO:0007669"/>
    <property type="project" value="TreeGrafter"/>
</dbReference>
<dbReference type="SMART" id="SM00729">
    <property type="entry name" value="Elp3"/>
    <property type="match status" value="1"/>
</dbReference>
<dbReference type="GO" id="GO:0005525">
    <property type="term" value="F:GTP binding"/>
    <property type="evidence" value="ECO:0007669"/>
    <property type="project" value="UniProtKB-KW"/>
</dbReference>
<evidence type="ECO:0000313" key="12">
    <source>
        <dbReference type="Proteomes" id="UP000224006"/>
    </source>
</evidence>
<evidence type="ECO:0000256" key="2">
    <source>
        <dbReference type="ARBA" id="ARBA00022691"/>
    </source>
</evidence>
<evidence type="ECO:0000256" key="3">
    <source>
        <dbReference type="ARBA" id="ARBA00022723"/>
    </source>
</evidence>
<dbReference type="InterPro" id="IPR050105">
    <property type="entry name" value="MoCo_biosynth_MoaA/MoaC"/>
</dbReference>
<dbReference type="PANTHER" id="PTHR22960:SF0">
    <property type="entry name" value="MOLYBDENUM COFACTOR BIOSYNTHESIS PROTEIN 1"/>
    <property type="match status" value="1"/>
</dbReference>
<keyword evidence="12" id="KW-1185">Reference proteome</keyword>
<sequence>MATRAEISPGSRCPLPATGKNDAWHTRLASFFQKCTTAHASRLRFRPTTAFFSAALLGGGAFSLASSLSAPEASLSLSPLFYPQIYPPRTAVATPLAVGVSSCREASTSARKVSAPHSPSRAPASSSDEPSVSPASPELSSPLLIRPASSPHSDATGWLPYRGVASPAELPRIARLPPSLLFPRETASKRGPAARPYSPSSSSTPLPSPSLPSVPPGGASLNLSVGCLTPPPTSQSCPARPSPYCLPSAAVASTPLASDSCEAPCEPIHLQRLPTSSGSPSASLSAFVSLPASVAVSSSAALSLCATCASSVEPVGGAAASETSEGQAGGEAREAERHTRRMGHQRRASLLVDSFGRIHTYLRISLTETCNMKCSYCSPPGGASSSCGSLPQVETSAPSRHRRSAAAAVSSQPCLPPAPMPPSSCSGVSKPCSYPSSSLSRASAPATVAASARAPFASGACPAHLGASPSARSAPASKRLEERNRFLSADEIVRVASFFLENGGMKIRLTGGEPTVRRDFASILHRLAGLPGLETLALTTNGLRLLRVLPQLKGARVNAVNVSLDSLNAERYSRITGINAFNRVWQGIMQLLAEDFCVVKLNVVLLRGVNDDEIEAFAALTKDLAIHVRFIEFMPFQGNGWDADAVVTKDEILARLRQAFPSLQPVPKKTNFASGGDRDREQVEGVEGGQCDAGRAQPRGASPKEGRSSCIKTRAGESFEENHGNGSAHAEQGCREETRRCEKRGESASLFYIPGHAGCIGIISSMSDAFCSTCTRLRLTADGHLKNCLFSSAEFPLLPALRSASHSASSAAEDARAPSFLPSGTSFLSSSSIFSPASSSPLTGSSLPCPSTSSVSSFPLASRSSDASADWGAASDNEQLRRIFAQALKEKKASHGGMLNVAAHANSRRAMLRIGG</sequence>
<dbReference type="Pfam" id="PF04055">
    <property type="entry name" value="Radical_SAM"/>
    <property type="match status" value="1"/>
</dbReference>
<evidence type="ECO:0000313" key="11">
    <source>
        <dbReference type="EMBL" id="PFH34660.1"/>
    </source>
</evidence>
<dbReference type="AlphaFoldDB" id="A0A2A9MGV8"/>
<feature type="region of interest" description="Disordered" evidence="9">
    <location>
        <begin position="667"/>
        <end position="710"/>
    </location>
</feature>
<dbReference type="InterPro" id="IPR013785">
    <property type="entry name" value="Aldolase_TIM"/>
</dbReference>
<dbReference type="PANTHER" id="PTHR22960">
    <property type="entry name" value="MOLYBDOPTERIN COFACTOR SYNTHESIS PROTEIN A"/>
    <property type="match status" value="1"/>
</dbReference>
<keyword evidence="7" id="KW-0342">GTP-binding</keyword>
<feature type="region of interest" description="Disordered" evidence="9">
    <location>
        <begin position="107"/>
        <end position="147"/>
    </location>
</feature>
<dbReference type="InterPro" id="IPR010505">
    <property type="entry name" value="MoaA_twitch"/>
</dbReference>
<reference evidence="11 12" key="1">
    <citation type="submission" date="2017-09" db="EMBL/GenBank/DDBJ databases">
        <title>Genome sequencing of Besnoitia besnoiti strain Bb-Ger1.</title>
        <authorList>
            <person name="Schares G."/>
            <person name="Venepally P."/>
            <person name="Lorenzi H.A."/>
        </authorList>
    </citation>
    <scope>NUCLEOTIDE SEQUENCE [LARGE SCALE GENOMIC DNA]</scope>
    <source>
        <strain evidence="11 12">Bb-Ger1</strain>
    </source>
</reference>
<dbReference type="Pfam" id="PF06463">
    <property type="entry name" value="Mob_synth_C"/>
    <property type="match status" value="1"/>
</dbReference>
<dbReference type="InterPro" id="IPR006638">
    <property type="entry name" value="Elp3/MiaA/NifB-like_rSAM"/>
</dbReference>
<dbReference type="KEGG" id="bbes:BESB_066930"/>
<gene>
    <name evidence="11" type="ORF">BESB_066930</name>
</gene>
<keyword evidence="6" id="KW-0411">Iron-sulfur</keyword>
<dbReference type="GO" id="GO:0051539">
    <property type="term" value="F:4 iron, 4 sulfur cluster binding"/>
    <property type="evidence" value="ECO:0007669"/>
    <property type="project" value="UniProtKB-KW"/>
</dbReference>
<dbReference type="GeneID" id="40311619"/>
<dbReference type="Proteomes" id="UP000224006">
    <property type="component" value="Chromosome VI"/>
</dbReference>
<evidence type="ECO:0000256" key="9">
    <source>
        <dbReference type="SAM" id="MobiDB-lite"/>
    </source>
</evidence>
<keyword evidence="8" id="KW-0501">Molybdenum cofactor biosynthesis</keyword>
<dbReference type="EMBL" id="NWUJ01000006">
    <property type="protein sequence ID" value="PFH34660.1"/>
    <property type="molecule type" value="Genomic_DNA"/>
</dbReference>
<dbReference type="SFLD" id="SFLDS00029">
    <property type="entry name" value="Radical_SAM"/>
    <property type="match status" value="1"/>
</dbReference>